<proteinExistence type="predicted"/>
<dbReference type="AlphaFoldDB" id="A0A3M7PWU4"/>
<protein>
    <submittedName>
        <fullName evidence="1">Uncharacterized protein</fullName>
    </submittedName>
</protein>
<comment type="caution">
    <text evidence="1">The sequence shown here is derived from an EMBL/GenBank/DDBJ whole genome shotgun (WGS) entry which is preliminary data.</text>
</comment>
<dbReference type="Proteomes" id="UP000276133">
    <property type="component" value="Unassembled WGS sequence"/>
</dbReference>
<reference evidence="1 2" key="1">
    <citation type="journal article" date="2018" name="Sci. Rep.">
        <title>Genomic signatures of local adaptation to the degree of environmental predictability in rotifers.</title>
        <authorList>
            <person name="Franch-Gras L."/>
            <person name="Hahn C."/>
            <person name="Garcia-Roger E.M."/>
            <person name="Carmona M.J."/>
            <person name="Serra M."/>
            <person name="Gomez A."/>
        </authorList>
    </citation>
    <scope>NUCLEOTIDE SEQUENCE [LARGE SCALE GENOMIC DNA]</scope>
    <source>
        <strain evidence="1">HYR1</strain>
    </source>
</reference>
<keyword evidence="2" id="KW-1185">Reference proteome</keyword>
<name>A0A3M7PWU4_BRAPC</name>
<evidence type="ECO:0000313" key="1">
    <source>
        <dbReference type="EMBL" id="RNA03255.1"/>
    </source>
</evidence>
<evidence type="ECO:0000313" key="2">
    <source>
        <dbReference type="Proteomes" id="UP000276133"/>
    </source>
</evidence>
<dbReference type="EMBL" id="REGN01008562">
    <property type="protein sequence ID" value="RNA03255.1"/>
    <property type="molecule type" value="Genomic_DNA"/>
</dbReference>
<gene>
    <name evidence="1" type="ORF">BpHYR1_016810</name>
</gene>
<sequence>MKPMMAKPMAVAKAIFLNSLRSGLVHFLTRRVYVFITFFEQFNIVSNSAKVNDSKNSKKDKNDPIPQENYLFLTKWRSFKFKQKLKKFNFEKE</sequence>
<accession>A0A3M7PWU4</accession>
<organism evidence="1 2">
    <name type="scientific">Brachionus plicatilis</name>
    <name type="common">Marine rotifer</name>
    <name type="synonym">Brachionus muelleri</name>
    <dbReference type="NCBI Taxonomy" id="10195"/>
    <lineage>
        <taxon>Eukaryota</taxon>
        <taxon>Metazoa</taxon>
        <taxon>Spiralia</taxon>
        <taxon>Gnathifera</taxon>
        <taxon>Rotifera</taxon>
        <taxon>Eurotatoria</taxon>
        <taxon>Monogononta</taxon>
        <taxon>Pseudotrocha</taxon>
        <taxon>Ploima</taxon>
        <taxon>Brachionidae</taxon>
        <taxon>Brachionus</taxon>
    </lineage>
</organism>